<evidence type="ECO:0000313" key="3">
    <source>
        <dbReference type="RefSeq" id="XP_039120049.1"/>
    </source>
</evidence>
<dbReference type="PANTHER" id="PTHR34374:SF1">
    <property type="entry name" value="LARGE RIBOSOMAL RNA SUBUNIT ACCUMULATION PROTEIN YCED HOMOLOG 1, CHLOROPLASTIC"/>
    <property type="match status" value="1"/>
</dbReference>
<feature type="region of interest" description="Disordered" evidence="1">
    <location>
        <begin position="218"/>
        <end position="242"/>
    </location>
</feature>
<organism evidence="2 3">
    <name type="scientific">Dioscorea cayennensis subsp. rotundata</name>
    <name type="common">White Guinea yam</name>
    <name type="synonym">Dioscorea rotundata</name>
    <dbReference type="NCBI Taxonomy" id="55577"/>
    <lineage>
        <taxon>Eukaryota</taxon>
        <taxon>Viridiplantae</taxon>
        <taxon>Streptophyta</taxon>
        <taxon>Embryophyta</taxon>
        <taxon>Tracheophyta</taxon>
        <taxon>Spermatophyta</taxon>
        <taxon>Magnoliopsida</taxon>
        <taxon>Liliopsida</taxon>
        <taxon>Dioscoreales</taxon>
        <taxon>Dioscoreaceae</taxon>
        <taxon>Dioscorea</taxon>
    </lineage>
</organism>
<name>A0AB40AZB6_DIOCR</name>
<accession>A0AB40AZB6</accession>
<gene>
    <name evidence="3" type="primary">LOC120256432</name>
</gene>
<dbReference type="GeneID" id="120256432"/>
<dbReference type="Proteomes" id="UP001515500">
    <property type="component" value="Unplaced"/>
</dbReference>
<reference evidence="3" key="1">
    <citation type="submission" date="2025-08" db="UniProtKB">
        <authorList>
            <consortium name="RefSeq"/>
        </authorList>
    </citation>
    <scope>IDENTIFICATION</scope>
</reference>
<keyword evidence="2" id="KW-1185">Reference proteome</keyword>
<evidence type="ECO:0000256" key="1">
    <source>
        <dbReference type="SAM" id="MobiDB-lite"/>
    </source>
</evidence>
<sequence length="321" mass="34998">MALLIPSPIKLIAATLATNPRHRFPPNPNLISQPPKPFLSSFPSFSSCIPIKPLFNSSISSKFTEVSDITDFAAVSDDLDDDEALASSPWEGAIVYRRDASVTHLEFATTLERLGLTKLSTALSRSRASTMGIRLPSRKPGGSSAAAAGDDGTPVLISIDVTRRKRKLKLDGIVRTVITLGCNRCADPAAETVFKNFTLLLTEDPVEESEEINLGVIYGEDKGKPSTGSGNEEGEDDEKQIDIDDRLHFPSEEKEIDISKHIRDIVHVEITITAICDASCKGLCLQCGVNLNRKACTCSKKNAEEKQYGPLKDLGKQMQRR</sequence>
<feature type="region of interest" description="Disordered" evidence="1">
    <location>
        <begin position="130"/>
        <end position="149"/>
    </location>
</feature>
<protein>
    <submittedName>
        <fullName evidence="3">Large ribosomal RNA subunit accumulation protein YCED homolog 1, chloroplastic</fullName>
    </submittedName>
</protein>
<dbReference type="Pfam" id="PF02620">
    <property type="entry name" value="YceD"/>
    <property type="match status" value="1"/>
</dbReference>
<proteinExistence type="predicted"/>
<evidence type="ECO:0000313" key="2">
    <source>
        <dbReference type="Proteomes" id="UP001515500"/>
    </source>
</evidence>
<dbReference type="RefSeq" id="XP_039120049.1">
    <property type="nucleotide sequence ID" value="XM_039264115.1"/>
</dbReference>
<dbReference type="InterPro" id="IPR003772">
    <property type="entry name" value="YceD"/>
</dbReference>
<dbReference type="PANTHER" id="PTHR34374">
    <property type="entry name" value="LARGE RIBOSOMAL RNA SUBUNIT ACCUMULATION PROTEIN YCED HOMOLOG 1, CHLOROPLASTIC"/>
    <property type="match status" value="1"/>
</dbReference>
<dbReference type="AlphaFoldDB" id="A0AB40AZB6"/>